<evidence type="ECO:0000256" key="1">
    <source>
        <dbReference type="SAM" id="MobiDB-lite"/>
    </source>
</evidence>
<dbReference type="eggNOG" id="ENOG5034BP3">
    <property type="taxonomic scope" value="Bacteria"/>
</dbReference>
<organism evidence="2 3">
    <name type="scientific">Desulfocurvibacter africanus subsp. africanus str. Walvis Bay</name>
    <dbReference type="NCBI Taxonomy" id="690850"/>
    <lineage>
        <taxon>Bacteria</taxon>
        <taxon>Pseudomonadati</taxon>
        <taxon>Thermodesulfobacteriota</taxon>
        <taxon>Desulfovibrionia</taxon>
        <taxon>Desulfovibrionales</taxon>
        <taxon>Desulfovibrionaceae</taxon>
        <taxon>Desulfocurvibacter</taxon>
    </lineage>
</organism>
<keyword evidence="3" id="KW-1185">Reference proteome</keyword>
<name>F3YX36_DESAF</name>
<dbReference type="KEGG" id="daf:Desaf_1081"/>
<accession>F3YX36</accession>
<dbReference type="EMBL" id="CP003221">
    <property type="protein sequence ID" value="EGJ49424.1"/>
    <property type="molecule type" value="Genomic_DNA"/>
</dbReference>
<protein>
    <recommendedName>
        <fullName evidence="4">Uracil-DNA glycosylase-like domain-containing protein</fullName>
    </recommendedName>
</protein>
<dbReference type="Proteomes" id="UP000007844">
    <property type="component" value="Chromosome"/>
</dbReference>
<dbReference type="STRING" id="690850.Desaf_1081"/>
<feature type="compositionally biased region" description="Polar residues" evidence="1">
    <location>
        <begin position="82"/>
        <end position="103"/>
    </location>
</feature>
<dbReference type="AlphaFoldDB" id="F3YX36"/>
<proteinExistence type="predicted"/>
<dbReference type="RefSeq" id="WP_014259235.1">
    <property type="nucleotide sequence ID" value="NC_016629.1"/>
</dbReference>
<evidence type="ECO:0000313" key="3">
    <source>
        <dbReference type="Proteomes" id="UP000007844"/>
    </source>
</evidence>
<sequence>MGHRFESLSLPAHLVAWHEAGLELVRADLLADTLDTHGNTSAASPSAVDSNVDASHSQRTPARCDSQAESRPFSPHRPAVSASAQPDSAGQAVHRTQSVSINARASGRAGESSTISPGNASRRIGANQPTSTPEPCAWSGPFLYALERLKPPVRAMWTYWELAQDFGGEPDSNRRQLWANIIKSLPYKQRVGFWPVSEFRGGTMLAKPALFWQGVREFGATHVLCFGRRACMTLFPDRPFSPGVFQHGDLTAVILPGPDDMLPDNRQLKAVTWNLLKDLRI</sequence>
<gene>
    <name evidence="2" type="ORF">Desaf_1081</name>
</gene>
<feature type="compositionally biased region" description="Polar residues" evidence="1">
    <location>
        <begin position="39"/>
        <end position="60"/>
    </location>
</feature>
<reference evidence="2 3" key="1">
    <citation type="journal article" date="2011" name="J. Bacteriol.">
        <title>Genome sequence of the mercury-methylating and pleomorphic Desulfovibrio africanus Strain Walvis Bay.</title>
        <authorList>
            <person name="Brown S.D."/>
            <person name="Wall J.D."/>
            <person name="Kucken A.M."/>
            <person name="Gilmour C.C."/>
            <person name="Podar M."/>
            <person name="Brandt C.C."/>
            <person name="Teshima H."/>
            <person name="Detter J.C."/>
            <person name="Han C.S."/>
            <person name="Land M.L."/>
            <person name="Lucas S."/>
            <person name="Han J."/>
            <person name="Pennacchio L."/>
            <person name="Nolan M."/>
            <person name="Pitluck S."/>
            <person name="Woyke T."/>
            <person name="Goodwin L."/>
            <person name="Palumbo A.V."/>
            <person name="Elias D.A."/>
        </authorList>
    </citation>
    <scope>NUCLEOTIDE SEQUENCE [LARGE SCALE GENOMIC DNA]</scope>
    <source>
        <strain evidence="2 3">Walvis Bay</strain>
    </source>
</reference>
<feature type="region of interest" description="Disordered" evidence="1">
    <location>
        <begin position="39"/>
        <end position="133"/>
    </location>
</feature>
<evidence type="ECO:0008006" key="4">
    <source>
        <dbReference type="Google" id="ProtNLM"/>
    </source>
</evidence>
<dbReference type="HOGENOM" id="CLU_989455_0_0_7"/>
<evidence type="ECO:0000313" key="2">
    <source>
        <dbReference type="EMBL" id="EGJ49424.1"/>
    </source>
</evidence>